<gene>
    <name evidence="4" type="ORF">J2S36_000949</name>
</gene>
<protein>
    <submittedName>
        <fullName evidence="4">Sulfopyruvate decarboxylase TPP-binding subunit</fullName>
    </submittedName>
</protein>
<dbReference type="InterPro" id="IPR051818">
    <property type="entry name" value="TPP_dependent_decarboxylase"/>
</dbReference>
<name>A0ABU1T3F6_9ACTO</name>
<keyword evidence="5" id="KW-1185">Reference proteome</keyword>
<dbReference type="InterPro" id="IPR029061">
    <property type="entry name" value="THDP-binding"/>
</dbReference>
<keyword evidence="3" id="KW-1133">Transmembrane helix</keyword>
<accession>A0ABU1T3F6</accession>
<evidence type="ECO:0000313" key="5">
    <source>
        <dbReference type="Proteomes" id="UP001266099"/>
    </source>
</evidence>
<organism evidence="4 5">
    <name type="scientific">Arcanobacterium hippocoleae</name>
    <dbReference type="NCBI Taxonomy" id="149017"/>
    <lineage>
        <taxon>Bacteria</taxon>
        <taxon>Bacillati</taxon>
        <taxon>Actinomycetota</taxon>
        <taxon>Actinomycetes</taxon>
        <taxon>Actinomycetales</taxon>
        <taxon>Actinomycetaceae</taxon>
        <taxon>Arcanobacterium</taxon>
    </lineage>
</organism>
<dbReference type="Gene3D" id="3.40.50.970">
    <property type="match status" value="1"/>
</dbReference>
<comment type="caution">
    <text evidence="4">The sequence shown here is derived from an EMBL/GenBank/DDBJ whole genome shotgun (WGS) entry which is preliminary data.</text>
</comment>
<dbReference type="SUPFAM" id="SSF52518">
    <property type="entry name" value="Thiamin diphosphate-binding fold (THDP-binding)"/>
    <property type="match status" value="1"/>
</dbReference>
<dbReference type="RefSeq" id="WP_309956058.1">
    <property type="nucleotide sequence ID" value="NZ_CP136414.1"/>
</dbReference>
<dbReference type="EMBL" id="JAVDUJ010000001">
    <property type="protein sequence ID" value="MDR6939406.1"/>
    <property type="molecule type" value="Genomic_DNA"/>
</dbReference>
<evidence type="ECO:0000256" key="3">
    <source>
        <dbReference type="SAM" id="Phobius"/>
    </source>
</evidence>
<reference evidence="4 5" key="1">
    <citation type="submission" date="2023-07" db="EMBL/GenBank/DDBJ databases">
        <title>Sequencing the genomes of 1000 actinobacteria strains.</title>
        <authorList>
            <person name="Klenk H.-P."/>
        </authorList>
    </citation>
    <scope>NUCLEOTIDE SEQUENCE [LARGE SCALE GENOMIC DNA]</scope>
    <source>
        <strain evidence="4 5">DSM 15539</strain>
    </source>
</reference>
<keyword evidence="3" id="KW-0472">Membrane</keyword>
<dbReference type="PANTHER" id="PTHR42818">
    <property type="entry name" value="SULFOPYRUVATE DECARBOXYLASE SUBUNIT ALPHA"/>
    <property type="match status" value="1"/>
</dbReference>
<proteinExistence type="predicted"/>
<evidence type="ECO:0000256" key="1">
    <source>
        <dbReference type="ARBA" id="ARBA00022793"/>
    </source>
</evidence>
<keyword evidence="2" id="KW-0456">Lyase</keyword>
<dbReference type="PANTHER" id="PTHR42818:SF1">
    <property type="entry name" value="SULFOPYRUVATE DECARBOXYLASE"/>
    <property type="match status" value="1"/>
</dbReference>
<sequence>MFDSVLSPSYMLNNCYDSFPLVPCSELNDMVELINLNDVFFCSREEEAIAIGAGLYIARRRPLVMMQSSGLMSSLNTLGSLVIAYGIPLVIAVALRGGRGECNPTQIPAGFAVKSTLATMGCKIVTASSSEGIDVLCKISSKPLPARFGSAPTAVLIEG</sequence>
<feature type="transmembrane region" description="Helical" evidence="3">
    <location>
        <begin position="75"/>
        <end position="95"/>
    </location>
</feature>
<keyword evidence="3" id="KW-0812">Transmembrane</keyword>
<dbReference type="Proteomes" id="UP001266099">
    <property type="component" value="Unassembled WGS sequence"/>
</dbReference>
<evidence type="ECO:0000256" key="2">
    <source>
        <dbReference type="ARBA" id="ARBA00023239"/>
    </source>
</evidence>
<keyword evidence="1" id="KW-0210">Decarboxylase</keyword>
<evidence type="ECO:0000313" key="4">
    <source>
        <dbReference type="EMBL" id="MDR6939406.1"/>
    </source>
</evidence>